<protein>
    <submittedName>
        <fullName evidence="1">Unnamed protein product</fullName>
    </submittedName>
</protein>
<dbReference type="EMBL" id="BSXS01003124">
    <property type="protein sequence ID" value="GME80582.1"/>
    <property type="molecule type" value="Genomic_DNA"/>
</dbReference>
<organism evidence="1 2">
    <name type="scientific">Ambrosiozyma monospora</name>
    <name type="common">Yeast</name>
    <name type="synonym">Endomycopsis monosporus</name>
    <dbReference type="NCBI Taxonomy" id="43982"/>
    <lineage>
        <taxon>Eukaryota</taxon>
        <taxon>Fungi</taxon>
        <taxon>Dikarya</taxon>
        <taxon>Ascomycota</taxon>
        <taxon>Saccharomycotina</taxon>
        <taxon>Pichiomycetes</taxon>
        <taxon>Pichiales</taxon>
        <taxon>Pichiaceae</taxon>
        <taxon>Ambrosiozyma</taxon>
    </lineage>
</organism>
<evidence type="ECO:0000313" key="1">
    <source>
        <dbReference type="EMBL" id="GME80582.1"/>
    </source>
</evidence>
<evidence type="ECO:0000313" key="2">
    <source>
        <dbReference type="Proteomes" id="UP001165064"/>
    </source>
</evidence>
<proteinExistence type="predicted"/>
<dbReference type="Proteomes" id="UP001165064">
    <property type="component" value="Unassembled WGS sequence"/>
</dbReference>
<gene>
    <name evidence="1" type="ORF">Amon02_000451800</name>
</gene>
<comment type="caution">
    <text evidence="1">The sequence shown here is derived from an EMBL/GenBank/DDBJ whole genome shotgun (WGS) entry which is preliminary data.</text>
</comment>
<accession>A0ACB5T3S2</accession>
<keyword evidence="2" id="KW-1185">Reference proteome</keyword>
<name>A0ACB5T3S2_AMBMO</name>
<reference evidence="1" key="1">
    <citation type="submission" date="2023-04" db="EMBL/GenBank/DDBJ databases">
        <title>Ambrosiozyma monospora NBRC 10751.</title>
        <authorList>
            <person name="Ichikawa N."/>
            <person name="Sato H."/>
            <person name="Tonouchi N."/>
        </authorList>
    </citation>
    <scope>NUCLEOTIDE SEQUENCE</scope>
    <source>
        <strain evidence="1">NBRC 10751</strain>
    </source>
</reference>
<sequence>MDSKLICEKKLIDHISSLGWEDGDNEYSDVILKAGEKEYHLHKVILSRSSYFKGLLNWPTNNSIDLCDSGDETKKQVVELSLRDADITLEVFEATLKRLYGAPDLYYEKQDPVKFITAGDYFDIPDMVQMGLESSSSIDYAKNPDFIIAAMNNRYGEYSTQCLSDCFRKMVENPPYFHNSFSGKPEMGVFRDGLAPYIHIRPINGMNPVFNPVLNPSAQSDQFRRARLICGVLKSMQMNKYWKDNATAEKVLRKTLCEKIKYQVIKPSEFKSLVEEVDKENCPFVSSKVVVDYVNSRAGGSFGSY</sequence>